<feature type="signal peptide" evidence="1">
    <location>
        <begin position="1"/>
        <end position="19"/>
    </location>
</feature>
<evidence type="ECO:0000313" key="3">
    <source>
        <dbReference type="Proteomes" id="UP000001822"/>
    </source>
</evidence>
<dbReference type="AlphaFoldDB" id="A0A6N4SVG6"/>
<accession>A0A6N4SVG6</accession>
<dbReference type="EMBL" id="CP000383">
    <property type="protein sequence ID" value="ABG60452.1"/>
    <property type="molecule type" value="Genomic_DNA"/>
</dbReference>
<gene>
    <name evidence="2" type="ordered locus">CHU_3212</name>
</gene>
<evidence type="ECO:0000313" key="2">
    <source>
        <dbReference type="EMBL" id="ABG60452.1"/>
    </source>
</evidence>
<proteinExistence type="predicted"/>
<feature type="chain" id="PRO_5026754863" evidence="1">
    <location>
        <begin position="20"/>
        <end position="182"/>
    </location>
</feature>
<dbReference type="Proteomes" id="UP000001822">
    <property type="component" value="Chromosome"/>
</dbReference>
<sequence length="182" mass="20929">MLKNILIVLFITLRVDLFAQPNIVQQSGTLNAPLVLMNLNTPNQTVVYRSDLEIIFKPGFEVTQTGNTTGKFFLGYINVPRPVYYAELKEELDDSYAYTFNSKLAFKYEEKNAVAVNTLVSFVIYNASYQQMATPGGLTKNYGNNYLVLDLVGYDFSQNQYYIMEITNEKGEKRFLRFKFQV</sequence>
<name>A0A6N4SVG6_CYTH3</name>
<organism evidence="2 3">
    <name type="scientific">Cytophaga hutchinsonii (strain ATCC 33406 / DSM 1761 / CIP 103989 / NBRC 15051 / NCIMB 9469 / D465)</name>
    <dbReference type="NCBI Taxonomy" id="269798"/>
    <lineage>
        <taxon>Bacteria</taxon>
        <taxon>Pseudomonadati</taxon>
        <taxon>Bacteroidota</taxon>
        <taxon>Cytophagia</taxon>
        <taxon>Cytophagales</taxon>
        <taxon>Cytophagaceae</taxon>
        <taxon>Cytophaga</taxon>
    </lineage>
</organism>
<dbReference type="RefSeq" id="WP_011586562.1">
    <property type="nucleotide sequence ID" value="NC_008255.1"/>
</dbReference>
<evidence type="ECO:0000256" key="1">
    <source>
        <dbReference type="SAM" id="SignalP"/>
    </source>
</evidence>
<dbReference type="KEGG" id="chu:CHU_3212"/>
<keyword evidence="1" id="KW-0732">Signal</keyword>
<keyword evidence="3" id="KW-1185">Reference proteome</keyword>
<reference evidence="2 3" key="1">
    <citation type="journal article" date="2007" name="Appl. Environ. Microbiol.">
        <title>Genome sequence of the cellulolytic gliding bacterium Cytophaga hutchinsonii.</title>
        <authorList>
            <person name="Xie G."/>
            <person name="Bruce D.C."/>
            <person name="Challacombe J.F."/>
            <person name="Chertkov O."/>
            <person name="Detter J.C."/>
            <person name="Gilna P."/>
            <person name="Han C.S."/>
            <person name="Lucas S."/>
            <person name="Misra M."/>
            <person name="Myers G.L."/>
            <person name="Richardson P."/>
            <person name="Tapia R."/>
            <person name="Thayer N."/>
            <person name="Thompson L.S."/>
            <person name="Brettin T.S."/>
            <person name="Henrissat B."/>
            <person name="Wilson D.B."/>
            <person name="McBride M.J."/>
        </authorList>
    </citation>
    <scope>NUCLEOTIDE SEQUENCE [LARGE SCALE GENOMIC DNA]</scope>
    <source>
        <strain evidence="3">ATCC 33406 / DSM 1761 / CIP 103989 / NBRC 15051 / NCIMB 9469 / D465</strain>
    </source>
</reference>
<protein>
    <submittedName>
        <fullName evidence="2">Uncharacterized protein</fullName>
    </submittedName>
</protein>